<name>A0A6G4VG34_9ACTN</name>
<feature type="chain" id="PRO_5026355889" description="Dirigent-like protein" evidence="1">
    <location>
        <begin position="28"/>
        <end position="165"/>
    </location>
</feature>
<dbReference type="RefSeq" id="WP_165266220.1">
    <property type="nucleotide sequence ID" value="NZ_JAAKZY010000171.1"/>
</dbReference>
<organism evidence="2 3">
    <name type="scientific">Streptomyces scabichelini</name>
    <dbReference type="NCBI Taxonomy" id="2711217"/>
    <lineage>
        <taxon>Bacteria</taxon>
        <taxon>Bacillati</taxon>
        <taxon>Actinomycetota</taxon>
        <taxon>Actinomycetes</taxon>
        <taxon>Kitasatosporales</taxon>
        <taxon>Streptomycetaceae</taxon>
        <taxon>Streptomyces</taxon>
    </lineage>
</organism>
<proteinExistence type="predicted"/>
<evidence type="ECO:0000313" key="2">
    <source>
        <dbReference type="EMBL" id="NGO13108.1"/>
    </source>
</evidence>
<dbReference type="EMBL" id="JAAKZY010000171">
    <property type="protein sequence ID" value="NGO13108.1"/>
    <property type="molecule type" value="Genomic_DNA"/>
</dbReference>
<reference evidence="2 3" key="1">
    <citation type="submission" date="2020-02" db="EMBL/GenBank/DDBJ databases">
        <title>Whole-genome analyses of novel actinobacteria.</title>
        <authorList>
            <person name="Sahin N."/>
            <person name="Gencbay T."/>
        </authorList>
    </citation>
    <scope>NUCLEOTIDE SEQUENCE [LARGE SCALE GENOMIC DNA]</scope>
    <source>
        <strain evidence="2 3">HC44</strain>
    </source>
</reference>
<feature type="signal peptide" evidence="1">
    <location>
        <begin position="1"/>
        <end position="27"/>
    </location>
</feature>
<keyword evidence="1" id="KW-0732">Signal</keyword>
<dbReference type="Proteomes" id="UP000472335">
    <property type="component" value="Unassembled WGS sequence"/>
</dbReference>
<evidence type="ECO:0000256" key="1">
    <source>
        <dbReference type="SAM" id="SignalP"/>
    </source>
</evidence>
<gene>
    <name evidence="2" type="ORF">G5C60_37310</name>
</gene>
<evidence type="ECO:0008006" key="4">
    <source>
        <dbReference type="Google" id="ProtNLM"/>
    </source>
</evidence>
<sequence>MSRSFRRIGALGASVTAAVAFGVPASATTTQTEDLDFTLYAREVPGDEGDEGEGQAPGIGDSFAFAEDLSRTKGGDRVGRGGVTCTVVRTGNPGDLHCVGTYVLSREPGGQLTAQTLMAFDPSDETPAAFDIAITGGTGDFRDARGSIRSTPDGDYDRLEFHISR</sequence>
<accession>A0A6G4VG34</accession>
<comment type="caution">
    <text evidence="2">The sequence shown here is derived from an EMBL/GenBank/DDBJ whole genome shotgun (WGS) entry which is preliminary data.</text>
</comment>
<keyword evidence="3" id="KW-1185">Reference proteome</keyword>
<protein>
    <recommendedName>
        <fullName evidence="4">Dirigent-like protein</fullName>
    </recommendedName>
</protein>
<dbReference type="AlphaFoldDB" id="A0A6G4VG34"/>
<evidence type="ECO:0000313" key="3">
    <source>
        <dbReference type="Proteomes" id="UP000472335"/>
    </source>
</evidence>
<dbReference type="Gene3D" id="2.40.480.10">
    <property type="entry name" value="Allene oxide cyclase-like"/>
    <property type="match status" value="1"/>
</dbReference>
<dbReference type="InterPro" id="IPR044859">
    <property type="entry name" value="Allene_oxi_cyc_Dirigent"/>
</dbReference>